<feature type="region of interest" description="Disordered" evidence="1">
    <location>
        <begin position="99"/>
        <end position="127"/>
    </location>
</feature>
<accession>A0AAD7X4N3</accession>
<dbReference type="EMBL" id="JAPEVG010000439">
    <property type="protein sequence ID" value="KAJ8462784.1"/>
    <property type="molecule type" value="Genomic_DNA"/>
</dbReference>
<protein>
    <recommendedName>
        <fullName evidence="2">DUF6570 domain-containing protein</fullName>
    </recommendedName>
</protein>
<organism evidence="3 4">
    <name type="scientific">Trametes cubensis</name>
    <dbReference type="NCBI Taxonomy" id="1111947"/>
    <lineage>
        <taxon>Eukaryota</taxon>
        <taxon>Fungi</taxon>
        <taxon>Dikarya</taxon>
        <taxon>Basidiomycota</taxon>
        <taxon>Agaricomycotina</taxon>
        <taxon>Agaricomycetes</taxon>
        <taxon>Polyporales</taxon>
        <taxon>Polyporaceae</taxon>
        <taxon>Trametes</taxon>
    </lineage>
</organism>
<sequence length="438" mass="48295">MFQFKFALRDAHYAQSDDVQVGDLVLRGPLHEILELFSYWRVGQLRTIGRAHDLKVPAKNKSVTQLVEILNSHQCPSEGHCEVEYVFHVLKAPRKVGSVRSHTVTDHPDDNGIATSTGKPTVPPAPAEGDPAAQFDDENAYLEIADTTLRHAIMNEWEQATSTVSTKDVVCAVCGRLTLPEKATYEKASLLNLHLLRNDVLPEEVLPTTYNRAEYDGAILHPKGLRVMPKYALANWLYYGHDALPADVKAAFQSSTSVERKLISRARASTISFKFCDMKGHPMYGSHPLSSQKCVKGNIAIHPQDATHLNDVLPPDIDTIRDTVCAVFVGKEPPTAENIKKLQPILVTKSRVKILIDFLVAKNPSYSPSANFRGFSQRNMDNLFEADGSARDQGILCAMEVGHIRPSLAVDGATEGYAPVTDMPTEPGDDMLLETSSE</sequence>
<proteinExistence type="predicted"/>
<keyword evidence="4" id="KW-1185">Reference proteome</keyword>
<evidence type="ECO:0000259" key="2">
    <source>
        <dbReference type="Pfam" id="PF20209"/>
    </source>
</evidence>
<dbReference type="Pfam" id="PF20209">
    <property type="entry name" value="DUF6570"/>
    <property type="match status" value="1"/>
</dbReference>
<feature type="domain" description="DUF6570" evidence="2">
    <location>
        <begin position="228"/>
        <end position="367"/>
    </location>
</feature>
<comment type="caution">
    <text evidence="3">The sequence shown here is derived from an EMBL/GenBank/DDBJ whole genome shotgun (WGS) entry which is preliminary data.</text>
</comment>
<dbReference type="AlphaFoldDB" id="A0AAD7X4N3"/>
<name>A0AAD7X4N3_9APHY</name>
<feature type="compositionally biased region" description="Acidic residues" evidence="1">
    <location>
        <begin position="427"/>
        <end position="438"/>
    </location>
</feature>
<evidence type="ECO:0000313" key="4">
    <source>
        <dbReference type="Proteomes" id="UP001215151"/>
    </source>
</evidence>
<dbReference type="Proteomes" id="UP001215151">
    <property type="component" value="Unassembled WGS sequence"/>
</dbReference>
<evidence type="ECO:0000313" key="3">
    <source>
        <dbReference type="EMBL" id="KAJ8462784.1"/>
    </source>
</evidence>
<evidence type="ECO:0000256" key="1">
    <source>
        <dbReference type="SAM" id="MobiDB-lite"/>
    </source>
</evidence>
<dbReference type="InterPro" id="IPR046700">
    <property type="entry name" value="DUF6570"/>
</dbReference>
<reference evidence="3" key="1">
    <citation type="submission" date="2022-11" db="EMBL/GenBank/DDBJ databases">
        <title>Genome Sequence of Cubamyces cubensis.</title>
        <authorList>
            <person name="Buettner E."/>
        </authorList>
    </citation>
    <scope>NUCLEOTIDE SEQUENCE</scope>
    <source>
        <strain evidence="3">MPL-01</strain>
    </source>
</reference>
<gene>
    <name evidence="3" type="ORF">ONZ51_g10676</name>
</gene>
<feature type="region of interest" description="Disordered" evidence="1">
    <location>
        <begin position="415"/>
        <end position="438"/>
    </location>
</feature>